<evidence type="ECO:0000313" key="1">
    <source>
        <dbReference type="EMBL" id="RUP48543.1"/>
    </source>
</evidence>
<dbReference type="EMBL" id="RBNI01003258">
    <property type="protein sequence ID" value="RUP48543.1"/>
    <property type="molecule type" value="Genomic_DNA"/>
</dbReference>
<evidence type="ECO:0000313" key="2">
    <source>
        <dbReference type="Proteomes" id="UP000268093"/>
    </source>
</evidence>
<organism evidence="1 2">
    <name type="scientific">Jimgerdemannia flammicorona</name>
    <dbReference type="NCBI Taxonomy" id="994334"/>
    <lineage>
        <taxon>Eukaryota</taxon>
        <taxon>Fungi</taxon>
        <taxon>Fungi incertae sedis</taxon>
        <taxon>Mucoromycota</taxon>
        <taxon>Mucoromycotina</taxon>
        <taxon>Endogonomycetes</taxon>
        <taxon>Endogonales</taxon>
        <taxon>Endogonaceae</taxon>
        <taxon>Jimgerdemannia</taxon>
    </lineage>
</organism>
<name>A0A433DCH8_9FUNG</name>
<protein>
    <submittedName>
        <fullName evidence="1">Uncharacterized protein</fullName>
    </submittedName>
</protein>
<gene>
    <name evidence="1" type="ORF">BC936DRAFT_144430</name>
</gene>
<dbReference type="AlphaFoldDB" id="A0A433DCH8"/>
<keyword evidence="2" id="KW-1185">Reference proteome</keyword>
<dbReference type="Proteomes" id="UP000268093">
    <property type="component" value="Unassembled WGS sequence"/>
</dbReference>
<proteinExistence type="predicted"/>
<sequence>MSAQIGYVPKAILKELRFSDYFKVSCFRWGIYSWIEFYKQKFSKATTQQSYEALHDELEILLQRLSKVSKVYAKTKSLQESLQVSIFCVSRKVRVKSSLVSEMVHMTESHTLRFYRVTWLMVESGNGEATLRFYRVT</sequence>
<reference evidence="1 2" key="1">
    <citation type="journal article" date="2018" name="New Phytol.">
        <title>Phylogenomics of Endogonaceae and evolution of mycorrhizas within Mucoromycota.</title>
        <authorList>
            <person name="Chang Y."/>
            <person name="Desiro A."/>
            <person name="Na H."/>
            <person name="Sandor L."/>
            <person name="Lipzen A."/>
            <person name="Clum A."/>
            <person name="Barry K."/>
            <person name="Grigoriev I.V."/>
            <person name="Martin F.M."/>
            <person name="Stajich J.E."/>
            <person name="Smith M.E."/>
            <person name="Bonito G."/>
            <person name="Spatafora J.W."/>
        </authorList>
    </citation>
    <scope>NUCLEOTIDE SEQUENCE [LARGE SCALE GENOMIC DNA]</scope>
    <source>
        <strain evidence="1 2">GMNB39</strain>
    </source>
</reference>
<comment type="caution">
    <text evidence="1">The sequence shown here is derived from an EMBL/GenBank/DDBJ whole genome shotgun (WGS) entry which is preliminary data.</text>
</comment>
<accession>A0A433DCH8</accession>